<feature type="transmembrane region" description="Helical" evidence="5">
    <location>
        <begin position="178"/>
        <end position="197"/>
    </location>
</feature>
<keyword evidence="3 5" id="KW-1133">Transmembrane helix</keyword>
<gene>
    <name evidence="6" type="ORF">J2Z32_000660</name>
</gene>
<feature type="transmembrane region" description="Helical" evidence="5">
    <location>
        <begin position="88"/>
        <end position="107"/>
    </location>
</feature>
<feature type="transmembrane region" description="Helical" evidence="5">
    <location>
        <begin position="209"/>
        <end position="231"/>
    </location>
</feature>
<name>A0ABS4FN84_9BACL</name>
<evidence type="ECO:0000256" key="3">
    <source>
        <dbReference type="ARBA" id="ARBA00022989"/>
    </source>
</evidence>
<dbReference type="Proteomes" id="UP001519272">
    <property type="component" value="Unassembled WGS sequence"/>
</dbReference>
<dbReference type="PANTHER" id="PTHR43427:SF12">
    <property type="entry name" value="CHLORIDE TRANSPORTER"/>
    <property type="match status" value="1"/>
</dbReference>
<proteinExistence type="predicted"/>
<dbReference type="InterPro" id="IPR014743">
    <property type="entry name" value="Cl-channel_core"/>
</dbReference>
<feature type="transmembrane region" description="Helical" evidence="5">
    <location>
        <begin position="46"/>
        <end position="67"/>
    </location>
</feature>
<evidence type="ECO:0000256" key="1">
    <source>
        <dbReference type="ARBA" id="ARBA00004141"/>
    </source>
</evidence>
<dbReference type="EMBL" id="JAGGKG010000002">
    <property type="protein sequence ID" value="MBP1904043.1"/>
    <property type="molecule type" value="Genomic_DNA"/>
</dbReference>
<dbReference type="PANTHER" id="PTHR43427">
    <property type="entry name" value="CHLORIDE CHANNEL PROTEIN CLC-E"/>
    <property type="match status" value="1"/>
</dbReference>
<dbReference type="CDD" id="cd03682">
    <property type="entry name" value="ClC_sycA_like"/>
    <property type="match status" value="1"/>
</dbReference>
<dbReference type="Pfam" id="PF00654">
    <property type="entry name" value="Voltage_CLC"/>
    <property type="match status" value="1"/>
</dbReference>
<comment type="subcellular location">
    <subcellularLocation>
        <location evidence="1">Membrane</location>
        <topology evidence="1">Multi-pass membrane protein</topology>
    </subcellularLocation>
</comment>
<evidence type="ECO:0000256" key="2">
    <source>
        <dbReference type="ARBA" id="ARBA00022692"/>
    </source>
</evidence>
<dbReference type="InterPro" id="IPR001807">
    <property type="entry name" value="ClC"/>
</dbReference>
<comment type="caution">
    <text evidence="6">The sequence shown here is derived from an EMBL/GenBank/DDBJ whole genome shotgun (WGS) entry which is preliminary data.</text>
</comment>
<evidence type="ECO:0000256" key="4">
    <source>
        <dbReference type="ARBA" id="ARBA00023136"/>
    </source>
</evidence>
<dbReference type="Gene3D" id="1.10.3080.10">
    <property type="entry name" value="Clc chloride channel"/>
    <property type="match status" value="1"/>
</dbReference>
<keyword evidence="7" id="KW-1185">Reference proteome</keyword>
<reference evidence="6 7" key="1">
    <citation type="submission" date="2021-03" db="EMBL/GenBank/DDBJ databases">
        <title>Genomic Encyclopedia of Type Strains, Phase IV (KMG-IV): sequencing the most valuable type-strain genomes for metagenomic binning, comparative biology and taxonomic classification.</title>
        <authorList>
            <person name="Goeker M."/>
        </authorList>
    </citation>
    <scope>NUCLEOTIDE SEQUENCE [LARGE SCALE GENOMIC DNA]</scope>
    <source>
        <strain evidence="6 7">DSM 14349</strain>
    </source>
</reference>
<accession>A0ABS4FN84</accession>
<evidence type="ECO:0000313" key="6">
    <source>
        <dbReference type="EMBL" id="MBP1904043.1"/>
    </source>
</evidence>
<protein>
    <submittedName>
        <fullName evidence="6">H+/Cl- antiporter ClcA</fullName>
    </submittedName>
</protein>
<dbReference type="PROSITE" id="PS51257">
    <property type="entry name" value="PROKAR_LIPOPROTEIN"/>
    <property type="match status" value="1"/>
</dbReference>
<organism evidence="6 7">
    <name type="scientific">Paenibacillus turicensis</name>
    <dbReference type="NCBI Taxonomy" id="160487"/>
    <lineage>
        <taxon>Bacteria</taxon>
        <taxon>Bacillati</taxon>
        <taxon>Bacillota</taxon>
        <taxon>Bacilli</taxon>
        <taxon>Bacillales</taxon>
        <taxon>Paenibacillaceae</taxon>
        <taxon>Paenibacillus</taxon>
    </lineage>
</organism>
<keyword evidence="2 5" id="KW-0812">Transmembrane</keyword>
<evidence type="ECO:0000313" key="7">
    <source>
        <dbReference type="Proteomes" id="UP001519272"/>
    </source>
</evidence>
<keyword evidence="4 5" id="KW-0472">Membrane</keyword>
<feature type="transmembrane region" description="Helical" evidence="5">
    <location>
        <begin position="141"/>
        <end position="166"/>
    </location>
</feature>
<dbReference type="PRINTS" id="PR00762">
    <property type="entry name" value="CLCHANNEL"/>
</dbReference>
<dbReference type="RefSeq" id="WP_210087720.1">
    <property type="nucleotide sequence ID" value="NZ_JAGGKG010000002.1"/>
</dbReference>
<sequence length="408" mass="43956">MNNYRFSFNFFVKFLWLSGIVGLLVGSACAGFLVSLAKVTAWQMAMPWLLFLLPIGGVLVGYVYNVYGGNSGKGNNLIIESISDGQEVVPLRMSFLIWFATLVTHLFGGSAGREGTAVQIGGSIAERIGKTFKVNKHDRRILLMCGISAGFGAVFGTPLAGTIFALEISMIGIITYQALFPCLIASLTGHLTVIYLWGVGHMHYSLGLIPPISVLVLVKVVAAAIIFGFVAMMFSRLLHKIKQLFASFFQHYMWRSLVGGVIIIALVSIIGSRSYLGLSLPLLSDAFESEINPFSFVWKFLFTVITLGSGFQGGEVTPLFVIGATLGHTLSILLQISAPFLAGLGFVAVFGAAANTPLACIFMGVELFGGDAVLYIFIACVVSYLFSGHQGIYSAQQIGIYKHGVKRL</sequence>
<dbReference type="InterPro" id="IPR050368">
    <property type="entry name" value="ClC-type_chloride_channel"/>
</dbReference>
<feature type="transmembrane region" description="Helical" evidence="5">
    <location>
        <begin position="372"/>
        <end position="393"/>
    </location>
</feature>
<evidence type="ECO:0000256" key="5">
    <source>
        <dbReference type="SAM" id="Phobius"/>
    </source>
</evidence>
<feature type="transmembrane region" description="Helical" evidence="5">
    <location>
        <begin position="252"/>
        <end position="271"/>
    </location>
</feature>
<dbReference type="SUPFAM" id="SSF81340">
    <property type="entry name" value="Clc chloride channel"/>
    <property type="match status" value="1"/>
</dbReference>